<accession>A0A365YGP8</accession>
<gene>
    <name evidence="8" type="primary">cobA</name>
    <name evidence="8" type="ORF">C1H84_07715</name>
</gene>
<dbReference type="EMBL" id="POAF01000003">
    <property type="protein sequence ID" value="RBM01719.1"/>
    <property type="molecule type" value="Genomic_DNA"/>
</dbReference>
<dbReference type="InterPro" id="IPR003043">
    <property type="entry name" value="Uropor_MeTrfase_CS"/>
</dbReference>
<dbReference type="RefSeq" id="WP_113607036.1">
    <property type="nucleotide sequence ID" value="NZ_POAF01000003.1"/>
</dbReference>
<dbReference type="InterPro" id="IPR000878">
    <property type="entry name" value="4pyrrol_Mease"/>
</dbReference>
<dbReference type="GO" id="GO:0019354">
    <property type="term" value="P:siroheme biosynthetic process"/>
    <property type="evidence" value="ECO:0007669"/>
    <property type="project" value="InterPro"/>
</dbReference>
<name>A0A365YGP8_9MICC</name>
<keyword evidence="2 6" id="KW-0489">Methyltransferase</keyword>
<protein>
    <recommendedName>
        <fullName evidence="1">uroporphyrinogen-III C-methyltransferase</fullName>
        <ecNumber evidence="1">2.1.1.107</ecNumber>
    </recommendedName>
</protein>
<proteinExistence type="inferred from homology"/>
<feature type="domain" description="Tetrapyrrole methylase" evidence="7">
    <location>
        <begin position="91"/>
        <end position="299"/>
    </location>
</feature>
<dbReference type="Proteomes" id="UP000252167">
    <property type="component" value="Unassembled WGS sequence"/>
</dbReference>
<reference evidence="8 9" key="1">
    <citation type="submission" date="2018-01" db="EMBL/GenBank/DDBJ databases">
        <title>Glutamicibacter soli strain NHPC-3 Whole genome sequence and assembly.</title>
        <authorList>
            <person name="Choudhury P."/>
            <person name="Gupta D."/>
            <person name="Sengupta K."/>
            <person name="Jawed A."/>
            <person name="Sultana N."/>
            <person name="Saha P."/>
        </authorList>
    </citation>
    <scope>NUCLEOTIDE SEQUENCE [LARGE SCALE GENOMIC DNA]</scope>
    <source>
        <strain evidence="8 9">NHPC-3</strain>
    </source>
</reference>
<dbReference type="Gene3D" id="3.30.950.10">
    <property type="entry name" value="Methyltransferase, Cobalt-precorrin-4 Transmethylase, Domain 2"/>
    <property type="match status" value="1"/>
</dbReference>
<dbReference type="PANTHER" id="PTHR45790:SF3">
    <property type="entry name" value="S-ADENOSYL-L-METHIONINE-DEPENDENT UROPORPHYRINOGEN III METHYLTRANSFERASE, CHLOROPLASTIC"/>
    <property type="match status" value="1"/>
</dbReference>
<dbReference type="EC" id="2.1.1.107" evidence="1"/>
<dbReference type="InterPro" id="IPR014777">
    <property type="entry name" value="4pyrrole_Mease_sub1"/>
</dbReference>
<evidence type="ECO:0000256" key="6">
    <source>
        <dbReference type="RuleBase" id="RU003960"/>
    </source>
</evidence>
<sequence length="338" mass="34258">MIGAHIELGGCTVLLAAAPGTSARAARYLQAQFVDTLLQASTPLGAAALLGQADILALCSGQSLKFAALRQQAVAQGIPVVELDPGAMGGRITLVGGGPGALDLLTLRAAAALASADVVFCDRLAPGEFLDRLAPQARVVDVGKRPGHHKVAQERIEDLMLQEALRGRHVVRLKGGDPYVFGRGFEELRTASAAGIPVEVVPGLSSCITVPAAAGIPVTARGVTRAFTVISGHDPLEEHQLRQLAGLGGTIVVLMGMGTLEHTAAGLRRCGLAADTPCAVIESGTTGTQRTTHATLSTLAAASRAAGCANPAVIVIGQVAALPLALDAMPPLSLGATA</sequence>
<evidence type="ECO:0000256" key="2">
    <source>
        <dbReference type="ARBA" id="ARBA00022603"/>
    </source>
</evidence>
<dbReference type="PROSITE" id="PS00840">
    <property type="entry name" value="SUMT_2"/>
    <property type="match status" value="1"/>
</dbReference>
<dbReference type="Pfam" id="PF00590">
    <property type="entry name" value="TP_methylase"/>
    <property type="match status" value="1"/>
</dbReference>
<dbReference type="InterPro" id="IPR050161">
    <property type="entry name" value="Siro_Cobalamin_biosynth"/>
</dbReference>
<evidence type="ECO:0000313" key="8">
    <source>
        <dbReference type="EMBL" id="RBM01719.1"/>
    </source>
</evidence>
<keyword evidence="3 6" id="KW-0808">Transferase</keyword>
<dbReference type="AlphaFoldDB" id="A0A365YGP8"/>
<dbReference type="SUPFAM" id="SSF53790">
    <property type="entry name" value="Tetrapyrrole methylase"/>
    <property type="match status" value="1"/>
</dbReference>
<dbReference type="PANTHER" id="PTHR45790">
    <property type="entry name" value="SIROHEME SYNTHASE-RELATED"/>
    <property type="match status" value="1"/>
</dbReference>
<dbReference type="GO" id="GO:0004851">
    <property type="term" value="F:uroporphyrin-III C-methyltransferase activity"/>
    <property type="evidence" value="ECO:0007669"/>
    <property type="project" value="UniProtKB-EC"/>
</dbReference>
<evidence type="ECO:0000256" key="1">
    <source>
        <dbReference type="ARBA" id="ARBA00012162"/>
    </source>
</evidence>
<dbReference type="NCBIfam" id="TIGR01469">
    <property type="entry name" value="cobA_cysG_Cterm"/>
    <property type="match status" value="1"/>
</dbReference>
<keyword evidence="5" id="KW-0627">Porphyrin biosynthesis</keyword>
<comment type="similarity">
    <text evidence="6">Belongs to the precorrin methyltransferase family.</text>
</comment>
<dbReference type="FunFam" id="3.40.1010.10:FF:000001">
    <property type="entry name" value="Siroheme synthase"/>
    <property type="match status" value="1"/>
</dbReference>
<comment type="caution">
    <text evidence="8">The sequence shown here is derived from an EMBL/GenBank/DDBJ whole genome shotgun (WGS) entry which is preliminary data.</text>
</comment>
<organism evidence="8 9">
    <name type="scientific">Glutamicibacter soli</name>
    <dbReference type="NCBI Taxonomy" id="453836"/>
    <lineage>
        <taxon>Bacteria</taxon>
        <taxon>Bacillati</taxon>
        <taxon>Actinomycetota</taxon>
        <taxon>Actinomycetes</taxon>
        <taxon>Micrococcales</taxon>
        <taxon>Micrococcaceae</taxon>
        <taxon>Glutamicibacter</taxon>
    </lineage>
</organism>
<dbReference type="NCBIfam" id="NF004790">
    <property type="entry name" value="PRK06136.1"/>
    <property type="match status" value="1"/>
</dbReference>
<dbReference type="InterPro" id="IPR006366">
    <property type="entry name" value="CobA/CysG_C"/>
</dbReference>
<evidence type="ECO:0000256" key="5">
    <source>
        <dbReference type="ARBA" id="ARBA00023244"/>
    </source>
</evidence>
<evidence type="ECO:0000256" key="4">
    <source>
        <dbReference type="ARBA" id="ARBA00022691"/>
    </source>
</evidence>
<dbReference type="InterPro" id="IPR035996">
    <property type="entry name" value="4pyrrol_Methylase_sf"/>
</dbReference>
<evidence type="ECO:0000259" key="7">
    <source>
        <dbReference type="Pfam" id="PF00590"/>
    </source>
</evidence>
<dbReference type="Gene3D" id="3.40.1010.10">
    <property type="entry name" value="Cobalt-precorrin-4 Transmethylase, Domain 1"/>
    <property type="match status" value="1"/>
</dbReference>
<evidence type="ECO:0000256" key="3">
    <source>
        <dbReference type="ARBA" id="ARBA00022679"/>
    </source>
</evidence>
<evidence type="ECO:0000313" key="9">
    <source>
        <dbReference type="Proteomes" id="UP000252167"/>
    </source>
</evidence>
<dbReference type="InterPro" id="IPR014776">
    <property type="entry name" value="4pyrrole_Mease_sub2"/>
</dbReference>
<dbReference type="CDD" id="cd11642">
    <property type="entry name" value="SUMT"/>
    <property type="match status" value="1"/>
</dbReference>
<keyword evidence="4" id="KW-0949">S-adenosyl-L-methionine</keyword>
<dbReference type="GO" id="GO:0032259">
    <property type="term" value="P:methylation"/>
    <property type="evidence" value="ECO:0007669"/>
    <property type="project" value="UniProtKB-KW"/>
</dbReference>
<keyword evidence="9" id="KW-1185">Reference proteome</keyword>